<dbReference type="Pfam" id="PF02493">
    <property type="entry name" value="MORN"/>
    <property type="match status" value="8"/>
</dbReference>
<name>A0A8S1MZM5_PARPR</name>
<keyword evidence="3" id="KW-1185">Reference proteome</keyword>
<dbReference type="InterPro" id="IPR003409">
    <property type="entry name" value="MORN"/>
</dbReference>
<organism evidence="2 3">
    <name type="scientific">Paramecium primaurelia</name>
    <dbReference type="NCBI Taxonomy" id="5886"/>
    <lineage>
        <taxon>Eukaryota</taxon>
        <taxon>Sar</taxon>
        <taxon>Alveolata</taxon>
        <taxon>Ciliophora</taxon>
        <taxon>Intramacronucleata</taxon>
        <taxon>Oligohymenophorea</taxon>
        <taxon>Peniculida</taxon>
        <taxon>Parameciidae</taxon>
        <taxon>Paramecium</taxon>
    </lineage>
</organism>
<evidence type="ECO:0000313" key="2">
    <source>
        <dbReference type="EMBL" id="CAD8080374.1"/>
    </source>
</evidence>
<evidence type="ECO:0008006" key="4">
    <source>
        <dbReference type="Google" id="ProtNLM"/>
    </source>
</evidence>
<comment type="caution">
    <text evidence="2">The sequence shown here is derived from an EMBL/GenBank/DDBJ whole genome shotgun (WGS) entry which is preliminary data.</text>
</comment>
<protein>
    <recommendedName>
        <fullName evidence="4">MORN repeat protein</fullName>
    </recommendedName>
</protein>
<dbReference type="GO" id="GO:0005829">
    <property type="term" value="C:cytosol"/>
    <property type="evidence" value="ECO:0007669"/>
    <property type="project" value="TreeGrafter"/>
</dbReference>
<dbReference type="SMART" id="SM00698">
    <property type="entry name" value="MORN"/>
    <property type="match status" value="8"/>
</dbReference>
<dbReference type="OMA" id="RKGQWIN"/>
<evidence type="ECO:0000256" key="1">
    <source>
        <dbReference type="ARBA" id="ARBA00022737"/>
    </source>
</evidence>
<proteinExistence type="predicted"/>
<reference evidence="2" key="1">
    <citation type="submission" date="2021-01" db="EMBL/GenBank/DDBJ databases">
        <authorList>
            <consortium name="Genoscope - CEA"/>
            <person name="William W."/>
        </authorList>
    </citation>
    <scope>NUCLEOTIDE SEQUENCE</scope>
</reference>
<dbReference type="Proteomes" id="UP000688137">
    <property type="component" value="Unassembled WGS sequence"/>
</dbReference>
<sequence>MGQCVCSEQITILSEAPPLTFTSKIETIRDIVALPDEPLIQGDLEKNLSQTKTRQMEDSLILEIHRPDIKEARLTSQLFQTSSLKVKDLQDRLDPYEVEESETYFYGVYELNNGSLYQGGWLEGKKQGKGVQIMKNGSIYEGQFSRGMANGKGRIIYADGDYYIGEWSDDQHHGYGEYYHSDGAMYKGDWFENLQNGQGFELFSDQSRYTGQFKLGKREGFGVLNFLIVLFMKVCLKIINLMDKVHIFGEWLNDQMDGKGKMTWADGTIYEGEYKNDKKNGFGTLTWPDSRQYSGQWELGKQHGIGEYTNSQQGKRKGQWINGKRMQWCD</sequence>
<gene>
    <name evidence="2" type="ORF">PPRIM_AZ9-3.1.T0630230</name>
</gene>
<dbReference type="EMBL" id="CAJJDM010000064">
    <property type="protein sequence ID" value="CAD8080374.1"/>
    <property type="molecule type" value="Genomic_DNA"/>
</dbReference>
<evidence type="ECO:0000313" key="3">
    <source>
        <dbReference type="Proteomes" id="UP000688137"/>
    </source>
</evidence>
<dbReference type="PANTHER" id="PTHR43215:SF14">
    <property type="entry name" value="RADIAL SPOKE HEAD 1 HOMOLOG"/>
    <property type="match status" value="1"/>
</dbReference>
<dbReference type="AlphaFoldDB" id="A0A8S1MZM5"/>
<keyword evidence="1" id="KW-0677">Repeat</keyword>
<dbReference type="PANTHER" id="PTHR43215">
    <property type="entry name" value="RADIAL SPOKE HEAD 1 HOMOLOG"/>
    <property type="match status" value="1"/>
</dbReference>
<accession>A0A8S1MZM5</accession>